<dbReference type="InterPro" id="IPR011251">
    <property type="entry name" value="Luciferase-like_dom"/>
</dbReference>
<accession>A0ABT1IMH4</accession>
<dbReference type="SUPFAM" id="SSF51679">
    <property type="entry name" value="Bacterial luciferase-like"/>
    <property type="match status" value="1"/>
</dbReference>
<proteinExistence type="predicted"/>
<dbReference type="InterPro" id="IPR050766">
    <property type="entry name" value="Bact_Lucif_Oxidored"/>
</dbReference>
<keyword evidence="2" id="KW-0560">Oxidoreductase</keyword>
<dbReference type="Gene3D" id="3.20.20.30">
    <property type="entry name" value="Luciferase-like domain"/>
    <property type="match status" value="1"/>
</dbReference>
<name>A0ABT1IMH4_9PSEU</name>
<protein>
    <submittedName>
        <fullName evidence="2">Flavin-dependent oxidoreductase, luciferase family (Includes alkanesulfonate monooxygenase SsuD and methylene tetrahydromethanopterin reductase)</fullName>
    </submittedName>
</protein>
<reference evidence="2 3" key="1">
    <citation type="submission" date="2022-06" db="EMBL/GenBank/DDBJ databases">
        <title>Genomic Encyclopedia of Archaeal and Bacterial Type Strains, Phase II (KMG-II): from individual species to whole genera.</title>
        <authorList>
            <person name="Goeker M."/>
        </authorList>
    </citation>
    <scope>NUCLEOTIDE SEQUENCE [LARGE SCALE GENOMIC DNA]</scope>
    <source>
        <strain evidence="2 3">DSM 44255</strain>
    </source>
</reference>
<gene>
    <name evidence="2" type="ORF">LV75_006394</name>
</gene>
<dbReference type="EMBL" id="JAMTCO010000019">
    <property type="protein sequence ID" value="MCP2273862.1"/>
    <property type="molecule type" value="Genomic_DNA"/>
</dbReference>
<dbReference type="RefSeq" id="WP_253891049.1">
    <property type="nucleotide sequence ID" value="NZ_BAAAVB010000010.1"/>
</dbReference>
<organism evidence="2 3">
    <name type="scientific">Actinokineospora diospyrosa</name>
    <dbReference type="NCBI Taxonomy" id="103728"/>
    <lineage>
        <taxon>Bacteria</taxon>
        <taxon>Bacillati</taxon>
        <taxon>Actinomycetota</taxon>
        <taxon>Actinomycetes</taxon>
        <taxon>Pseudonocardiales</taxon>
        <taxon>Pseudonocardiaceae</taxon>
        <taxon>Actinokineospora</taxon>
    </lineage>
</organism>
<dbReference type="InterPro" id="IPR036661">
    <property type="entry name" value="Luciferase-like_sf"/>
</dbReference>
<feature type="domain" description="Luciferase-like" evidence="1">
    <location>
        <begin position="14"/>
        <end position="301"/>
    </location>
</feature>
<dbReference type="PANTHER" id="PTHR30137:SF15">
    <property type="entry name" value="BLL6902 PROTEIN"/>
    <property type="match status" value="1"/>
</dbReference>
<evidence type="ECO:0000313" key="3">
    <source>
        <dbReference type="Proteomes" id="UP001205185"/>
    </source>
</evidence>
<dbReference type="Proteomes" id="UP001205185">
    <property type="component" value="Unassembled WGS sequence"/>
</dbReference>
<sequence>MTRLGFNTRVSFTDSDGPAQGLRDGIELFKTAEVLGYQSGWVYQRHFDHYLSSPLPFLTAVGQHTSRITLGTAVLPMRYQEPILLAEAAATADLLVDGRLELAVATGTNAAFDALFGAVDTDTRTEAERRQTRFLAAVGGETLHLVDGPGQGAPVGTEIKVTPHSPGLVDRIRQGASSIGSARRAAELGIGLIVGTVLHDLAEGETFSAYQARIITAYRTTWREKHTTEPPRVAVAASILPGTTPELRDTYAAYDHQRRTQGMAASRPDGALTPVITADLPAGMRISPVFHGTPDQVITAVQADPGLTQADDLVLFLPPAFTLPQNTRLLADLAATVAPSLGWTRP</sequence>
<evidence type="ECO:0000313" key="2">
    <source>
        <dbReference type="EMBL" id="MCP2273862.1"/>
    </source>
</evidence>
<dbReference type="GO" id="GO:0004497">
    <property type="term" value="F:monooxygenase activity"/>
    <property type="evidence" value="ECO:0007669"/>
    <property type="project" value="UniProtKB-KW"/>
</dbReference>
<evidence type="ECO:0000259" key="1">
    <source>
        <dbReference type="Pfam" id="PF00296"/>
    </source>
</evidence>
<keyword evidence="2" id="KW-0503">Monooxygenase</keyword>
<comment type="caution">
    <text evidence="2">The sequence shown here is derived from an EMBL/GenBank/DDBJ whole genome shotgun (WGS) entry which is preliminary data.</text>
</comment>
<keyword evidence="3" id="KW-1185">Reference proteome</keyword>
<dbReference type="Pfam" id="PF00296">
    <property type="entry name" value="Bac_luciferase"/>
    <property type="match status" value="1"/>
</dbReference>
<dbReference type="PANTHER" id="PTHR30137">
    <property type="entry name" value="LUCIFERASE-LIKE MONOOXYGENASE"/>
    <property type="match status" value="1"/>
</dbReference>